<name>A0A432VU31_9GAMM</name>
<proteinExistence type="predicted"/>
<dbReference type="Proteomes" id="UP000288395">
    <property type="component" value="Unassembled WGS sequence"/>
</dbReference>
<sequence length="60" mass="7155">MRDLLRLKKYWLNFEGCLQDRSKGGQLRICGSITFRPKKHKKTTAKVVFLCWRARQESNL</sequence>
<dbReference type="EMBL" id="PIPJ01000006">
    <property type="protein sequence ID" value="RUO19950.1"/>
    <property type="molecule type" value="Genomic_DNA"/>
</dbReference>
<protein>
    <submittedName>
        <fullName evidence="1">Uncharacterized protein</fullName>
    </submittedName>
</protein>
<evidence type="ECO:0000313" key="2">
    <source>
        <dbReference type="Proteomes" id="UP000288395"/>
    </source>
</evidence>
<organism evidence="1 2">
    <name type="scientific">Aliidiomarina iranensis</name>
    <dbReference type="NCBI Taxonomy" id="1434071"/>
    <lineage>
        <taxon>Bacteria</taxon>
        <taxon>Pseudomonadati</taxon>
        <taxon>Pseudomonadota</taxon>
        <taxon>Gammaproteobacteria</taxon>
        <taxon>Alteromonadales</taxon>
        <taxon>Idiomarinaceae</taxon>
        <taxon>Aliidiomarina</taxon>
    </lineage>
</organism>
<accession>A0A432VU31</accession>
<keyword evidence="2" id="KW-1185">Reference proteome</keyword>
<reference evidence="2" key="1">
    <citation type="journal article" date="2018" name="Front. Microbiol.">
        <title>Genome-Based Analysis Reveals the Taxonomy and Diversity of the Family Idiomarinaceae.</title>
        <authorList>
            <person name="Liu Y."/>
            <person name="Lai Q."/>
            <person name="Shao Z."/>
        </authorList>
    </citation>
    <scope>NUCLEOTIDE SEQUENCE [LARGE SCALE GENOMIC DNA]</scope>
    <source>
        <strain evidence="2">GBPy7</strain>
    </source>
</reference>
<dbReference type="AlphaFoldDB" id="A0A432VU31"/>
<evidence type="ECO:0000313" key="1">
    <source>
        <dbReference type="EMBL" id="RUO19950.1"/>
    </source>
</evidence>
<gene>
    <name evidence="1" type="ORF">CWE08_08510</name>
</gene>
<comment type="caution">
    <text evidence="1">The sequence shown here is derived from an EMBL/GenBank/DDBJ whole genome shotgun (WGS) entry which is preliminary data.</text>
</comment>